<dbReference type="Gene3D" id="3.40.630.30">
    <property type="match status" value="1"/>
</dbReference>
<evidence type="ECO:0000256" key="1">
    <source>
        <dbReference type="ARBA" id="ARBA00022679"/>
    </source>
</evidence>
<evidence type="ECO:0000256" key="2">
    <source>
        <dbReference type="ARBA" id="ARBA00023315"/>
    </source>
</evidence>
<reference evidence="4 5" key="1">
    <citation type="submission" date="2018-11" db="EMBL/GenBank/DDBJ databases">
        <authorList>
            <person name="Da X."/>
        </authorList>
    </citation>
    <scope>NUCLEOTIDE SEQUENCE [LARGE SCALE GENOMIC DNA]</scope>
    <source>
        <strain evidence="4 5">S14-144</strain>
    </source>
</reference>
<gene>
    <name evidence="4" type="ORF">EH165_15020</name>
</gene>
<dbReference type="PANTHER" id="PTHR43877">
    <property type="entry name" value="AMINOALKYLPHOSPHONATE N-ACETYLTRANSFERASE-RELATED-RELATED"/>
    <property type="match status" value="1"/>
</dbReference>
<dbReference type="PANTHER" id="PTHR43877:SF2">
    <property type="entry name" value="AMINOALKYLPHOSPHONATE N-ACETYLTRANSFERASE-RELATED"/>
    <property type="match status" value="1"/>
</dbReference>
<proteinExistence type="predicted"/>
<sequence>MAVEMDERYSSHRSDDPEKRAAVDAALHIPTEKVLATVLVVDSEAHAVAHAVLRDLAGEWEVKRVIVDASVRGRGVGRLLMNSLADIARARGARRLILQTGNRQPDAVALYERLGYQSIPVYEPYIEAIPFSLCYELPLR</sequence>
<organism evidence="4 5">
    <name type="scientific">Nakamurella antarctica</name>
    <dbReference type="NCBI Taxonomy" id="1902245"/>
    <lineage>
        <taxon>Bacteria</taxon>
        <taxon>Bacillati</taxon>
        <taxon>Actinomycetota</taxon>
        <taxon>Actinomycetes</taxon>
        <taxon>Nakamurellales</taxon>
        <taxon>Nakamurellaceae</taxon>
        <taxon>Nakamurella</taxon>
    </lineage>
</organism>
<evidence type="ECO:0000259" key="3">
    <source>
        <dbReference type="PROSITE" id="PS51186"/>
    </source>
</evidence>
<dbReference type="PROSITE" id="PS51186">
    <property type="entry name" value="GNAT"/>
    <property type="match status" value="1"/>
</dbReference>
<dbReference type="OrthoDB" id="70840at2"/>
<evidence type="ECO:0000313" key="5">
    <source>
        <dbReference type="Proteomes" id="UP000268084"/>
    </source>
</evidence>
<dbReference type="Proteomes" id="UP000268084">
    <property type="component" value="Chromosome"/>
</dbReference>
<reference evidence="4 5" key="2">
    <citation type="submission" date="2018-12" db="EMBL/GenBank/DDBJ databases">
        <title>Nakamurella antarcticus sp. nov., isolated from Antarctica South Shetland Islands soil.</title>
        <authorList>
            <person name="Peng F."/>
        </authorList>
    </citation>
    <scope>NUCLEOTIDE SEQUENCE [LARGE SCALE GENOMIC DNA]</scope>
    <source>
        <strain evidence="4 5">S14-144</strain>
    </source>
</reference>
<dbReference type="Pfam" id="PF00583">
    <property type="entry name" value="Acetyltransf_1"/>
    <property type="match status" value="1"/>
</dbReference>
<evidence type="ECO:0000313" key="4">
    <source>
        <dbReference type="EMBL" id="AZI59662.1"/>
    </source>
</evidence>
<keyword evidence="2" id="KW-0012">Acyltransferase</keyword>
<dbReference type="AlphaFoldDB" id="A0A3G8ZQS8"/>
<dbReference type="EMBL" id="CP034170">
    <property type="protein sequence ID" value="AZI59662.1"/>
    <property type="molecule type" value="Genomic_DNA"/>
</dbReference>
<dbReference type="InterPro" id="IPR000182">
    <property type="entry name" value="GNAT_dom"/>
</dbReference>
<protein>
    <submittedName>
        <fullName evidence="4">GNAT family N-acetyltransferase</fullName>
    </submittedName>
</protein>
<keyword evidence="5" id="KW-1185">Reference proteome</keyword>
<name>A0A3G8ZQS8_9ACTN</name>
<dbReference type="SUPFAM" id="SSF55729">
    <property type="entry name" value="Acyl-CoA N-acyltransferases (Nat)"/>
    <property type="match status" value="1"/>
</dbReference>
<dbReference type="CDD" id="cd04301">
    <property type="entry name" value="NAT_SF"/>
    <property type="match status" value="1"/>
</dbReference>
<accession>A0A3G8ZQS8</accession>
<dbReference type="InterPro" id="IPR016181">
    <property type="entry name" value="Acyl_CoA_acyltransferase"/>
</dbReference>
<dbReference type="InterPro" id="IPR050832">
    <property type="entry name" value="Bact_Acetyltransf"/>
</dbReference>
<feature type="domain" description="N-acetyltransferase" evidence="3">
    <location>
        <begin position="1"/>
        <end position="140"/>
    </location>
</feature>
<dbReference type="GO" id="GO:0016747">
    <property type="term" value="F:acyltransferase activity, transferring groups other than amino-acyl groups"/>
    <property type="evidence" value="ECO:0007669"/>
    <property type="project" value="InterPro"/>
</dbReference>
<dbReference type="KEGG" id="nak:EH165_15020"/>
<keyword evidence="1 4" id="KW-0808">Transferase</keyword>